<dbReference type="SUPFAM" id="SSF54447">
    <property type="entry name" value="ssDNA-binding transcriptional regulator domain"/>
    <property type="match status" value="1"/>
</dbReference>
<feature type="domain" description="CCHC-type" evidence="2">
    <location>
        <begin position="483"/>
        <end position="496"/>
    </location>
</feature>
<reference evidence="5" key="1">
    <citation type="journal article" date="2019" name="Gigascience">
        <title>De novo genome assembly of the endangered Acer yangbiense, a plant species with extremely small populations endemic to Yunnan Province, China.</title>
        <authorList>
            <person name="Yang J."/>
            <person name="Wariss H.M."/>
            <person name="Tao L."/>
            <person name="Zhang R."/>
            <person name="Yun Q."/>
            <person name="Hollingsworth P."/>
            <person name="Dao Z."/>
            <person name="Luo G."/>
            <person name="Guo H."/>
            <person name="Ma Y."/>
            <person name="Sun W."/>
        </authorList>
    </citation>
    <scope>NUCLEOTIDE SEQUENCE [LARGE SCALE GENOMIC DNA]</scope>
    <source>
        <strain evidence="5">cv. Malutang</strain>
    </source>
</reference>
<evidence type="ECO:0000313" key="4">
    <source>
        <dbReference type="EMBL" id="TXG63040.1"/>
    </source>
</evidence>
<proteinExistence type="predicted"/>
<evidence type="ECO:0000313" key="5">
    <source>
        <dbReference type="Proteomes" id="UP000323000"/>
    </source>
</evidence>
<dbReference type="PROSITE" id="PS51998">
    <property type="entry name" value="DEK_C"/>
    <property type="match status" value="1"/>
</dbReference>
<evidence type="ECO:0000259" key="3">
    <source>
        <dbReference type="PROSITE" id="PS51998"/>
    </source>
</evidence>
<dbReference type="GO" id="GO:0008270">
    <property type="term" value="F:zinc ion binding"/>
    <property type="evidence" value="ECO:0007669"/>
    <property type="project" value="UniProtKB-KW"/>
</dbReference>
<dbReference type="AlphaFoldDB" id="A0A5C7I1L4"/>
<dbReference type="Gene3D" id="2.30.31.10">
    <property type="entry name" value="Transcriptional Coactivator Pc4, Chain A"/>
    <property type="match status" value="1"/>
</dbReference>
<comment type="caution">
    <text evidence="4">The sequence shown here is derived from an EMBL/GenBank/DDBJ whole genome shotgun (WGS) entry which is preliminary data.</text>
</comment>
<keyword evidence="1" id="KW-0863">Zinc-finger</keyword>
<accession>A0A5C7I1L4</accession>
<dbReference type="InterPro" id="IPR001878">
    <property type="entry name" value="Znf_CCHC"/>
</dbReference>
<dbReference type="Pfam" id="PF14223">
    <property type="entry name" value="Retrotran_gag_2"/>
    <property type="match status" value="1"/>
</dbReference>
<dbReference type="PROSITE" id="PS50158">
    <property type="entry name" value="ZF_CCHC"/>
    <property type="match status" value="1"/>
</dbReference>
<dbReference type="PANTHER" id="PTHR47592">
    <property type="entry name" value="PBF68 PROTEIN"/>
    <property type="match status" value="1"/>
</dbReference>
<dbReference type="GO" id="GO:0006355">
    <property type="term" value="P:regulation of DNA-templated transcription"/>
    <property type="evidence" value="ECO:0007669"/>
    <property type="project" value="InterPro"/>
</dbReference>
<gene>
    <name evidence="4" type="ORF">EZV62_010034</name>
</gene>
<keyword evidence="5" id="KW-1185">Reference proteome</keyword>
<dbReference type="PANTHER" id="PTHR47592:SF6">
    <property type="entry name" value="PBF68 PROTEIN"/>
    <property type="match status" value="1"/>
</dbReference>
<dbReference type="Proteomes" id="UP000323000">
    <property type="component" value="Chromosome 4"/>
</dbReference>
<dbReference type="Pfam" id="PF08766">
    <property type="entry name" value="DEK_C"/>
    <property type="match status" value="1"/>
</dbReference>
<dbReference type="InterPro" id="IPR014876">
    <property type="entry name" value="DEK_C"/>
</dbReference>
<dbReference type="Gene3D" id="4.10.60.10">
    <property type="entry name" value="Zinc finger, CCHC-type"/>
    <property type="match status" value="1"/>
</dbReference>
<evidence type="ECO:0000256" key="1">
    <source>
        <dbReference type="PROSITE-ProRule" id="PRU00047"/>
    </source>
</evidence>
<sequence>MGPASRQIMEQMVIEILKEADMEQITEFKVRTMASERLGIDLSDTDHKKFIRGVVESFLLSTIEQTGDGKEADSNVQGETRDQLVNIKKEANHEEGRVICQPPMLNSVDRFAVNTETSGSSVTFVLHVLTRVALHATEMTFLRTSSVDANLSELSDKRRVVIHEFWGKTLVSIRDFYQKDGKQLPSATGISLARDQWGNFRKSVPAIEEAVKKMQAKIRSEVEDEENGVLSDSVTSPTEFVPTEPERFNGKNYLYWAQKMEVFLKQLKIEYVLSDACPGVTLSPQASSEEISKVKAAEQKWVHDDHICRRHILSCLSDNLYYQFSKKTKSAKELWEELKLVYLYEEFGTKRIQVKRYIEFQMVDEKPILEQLKEFNNIADSVVAAGMMIDDNFHVSVIISKLPPSWKDFCIKLTREEYLSFGMLMDHITVEEELRRQNKQGELSNSVDSRLAKGFGPRMREMKRPGMSWKRRDSEMDGKIIVCYNCGKKGHMTKDCWNRKIDKEISGKQIGNSSTTPGGDE</sequence>
<evidence type="ECO:0000259" key="2">
    <source>
        <dbReference type="PROSITE" id="PS50158"/>
    </source>
</evidence>
<dbReference type="EMBL" id="VAHF01000004">
    <property type="protein sequence ID" value="TXG63040.1"/>
    <property type="molecule type" value="Genomic_DNA"/>
</dbReference>
<organism evidence="4 5">
    <name type="scientific">Acer yangbiense</name>
    <dbReference type="NCBI Taxonomy" id="1000413"/>
    <lineage>
        <taxon>Eukaryota</taxon>
        <taxon>Viridiplantae</taxon>
        <taxon>Streptophyta</taxon>
        <taxon>Embryophyta</taxon>
        <taxon>Tracheophyta</taxon>
        <taxon>Spermatophyta</taxon>
        <taxon>Magnoliopsida</taxon>
        <taxon>eudicotyledons</taxon>
        <taxon>Gunneridae</taxon>
        <taxon>Pentapetalae</taxon>
        <taxon>rosids</taxon>
        <taxon>malvids</taxon>
        <taxon>Sapindales</taxon>
        <taxon>Sapindaceae</taxon>
        <taxon>Hippocastanoideae</taxon>
        <taxon>Acereae</taxon>
        <taxon>Acer</taxon>
    </lineage>
</organism>
<dbReference type="SUPFAM" id="SSF57756">
    <property type="entry name" value="Retrovirus zinc finger-like domains"/>
    <property type="match status" value="1"/>
</dbReference>
<feature type="domain" description="DEK-C" evidence="3">
    <location>
        <begin position="3"/>
        <end position="60"/>
    </location>
</feature>
<dbReference type="InterPro" id="IPR036875">
    <property type="entry name" value="Znf_CCHC_sf"/>
</dbReference>
<protein>
    <submittedName>
        <fullName evidence="4">Uncharacterized protein</fullName>
    </submittedName>
</protein>
<dbReference type="Pfam" id="PF02229">
    <property type="entry name" value="PC4"/>
    <property type="match status" value="1"/>
</dbReference>
<keyword evidence="1" id="KW-0479">Metal-binding</keyword>
<keyword evidence="1" id="KW-0862">Zinc</keyword>
<dbReference type="OrthoDB" id="2505440at2759"/>
<dbReference type="SMART" id="SM00343">
    <property type="entry name" value="ZnF_C2HC"/>
    <property type="match status" value="1"/>
</dbReference>
<dbReference type="InterPro" id="IPR003173">
    <property type="entry name" value="PC4_C"/>
</dbReference>
<dbReference type="Pfam" id="PF00098">
    <property type="entry name" value="zf-CCHC"/>
    <property type="match status" value="1"/>
</dbReference>
<name>A0A5C7I1L4_9ROSI</name>
<dbReference type="GO" id="GO:0003677">
    <property type="term" value="F:DNA binding"/>
    <property type="evidence" value="ECO:0007669"/>
    <property type="project" value="InterPro"/>
</dbReference>
<dbReference type="InterPro" id="IPR009044">
    <property type="entry name" value="ssDNA-bd_transcriptional_reg"/>
</dbReference>